<reference evidence="1 2" key="2">
    <citation type="submission" date="2019-09" db="EMBL/GenBank/DDBJ databases">
        <title>Strain-level analysis of Eubacterium rectale using genomes from metagenomes.</title>
        <authorList>
            <person name="Karcher N."/>
            <person name="Segata N."/>
        </authorList>
    </citation>
    <scope>NUCLEOTIDE SEQUENCE [LARGE SCALE GENOMIC DNA]</scope>
    <source>
        <strain evidence="1 2">L2-21</strain>
    </source>
</reference>
<evidence type="ECO:0000313" key="2">
    <source>
        <dbReference type="Proteomes" id="UP000324325"/>
    </source>
</evidence>
<proteinExistence type="predicted"/>
<evidence type="ECO:0000313" key="1">
    <source>
        <dbReference type="EMBL" id="TYL60141.1"/>
    </source>
</evidence>
<name>A0A5S4VTJ7_9FIRM</name>
<sequence>MIKIVKANEGQKISYSVNKNWLNIGDQIMLNLKSREADYDVHIDITSDEFGALGTGSGLYYVAQVDIPARQYTETEVENPDYNEEEPYSSKTTIKREAVPFSIDNVTLTLFALKEGVIYE</sequence>
<dbReference type="RefSeq" id="WP_148884722.1">
    <property type="nucleotide sequence ID" value="NZ_VSTG01000001.1"/>
</dbReference>
<dbReference type="AlphaFoldDB" id="A0A5S4VTJ7"/>
<comment type="caution">
    <text evidence="1">The sequence shown here is derived from an EMBL/GenBank/DDBJ whole genome shotgun (WGS) entry which is preliminary data.</text>
</comment>
<reference evidence="1 2" key="1">
    <citation type="submission" date="2019-08" db="EMBL/GenBank/DDBJ databases">
        <authorList>
            <person name="Duncan S."/>
            <person name="Walker A."/>
        </authorList>
    </citation>
    <scope>NUCLEOTIDE SEQUENCE [LARGE SCALE GENOMIC DNA]</scope>
    <source>
        <strain evidence="1 2">L2-21</strain>
    </source>
</reference>
<gene>
    <name evidence="1" type="ORF">FYL37_00625</name>
</gene>
<dbReference type="EMBL" id="VSTG01000001">
    <property type="protein sequence ID" value="TYL60141.1"/>
    <property type="molecule type" value="Genomic_DNA"/>
</dbReference>
<dbReference type="Proteomes" id="UP000324325">
    <property type="component" value="Unassembled WGS sequence"/>
</dbReference>
<protein>
    <submittedName>
        <fullName evidence="1">Uncharacterized protein</fullName>
    </submittedName>
</protein>
<organism evidence="1 2">
    <name type="scientific">Agathobacter rectalis</name>
    <dbReference type="NCBI Taxonomy" id="39491"/>
    <lineage>
        <taxon>Bacteria</taxon>
        <taxon>Bacillati</taxon>
        <taxon>Bacillota</taxon>
        <taxon>Clostridia</taxon>
        <taxon>Lachnospirales</taxon>
        <taxon>Lachnospiraceae</taxon>
        <taxon>Agathobacter</taxon>
    </lineage>
</organism>
<accession>A0A5S4VTJ7</accession>